<proteinExistence type="inferred from homology"/>
<protein>
    <recommendedName>
        <fullName evidence="3">UDP-N-acetylglucosamine 2-epimerase (non-hydrolyzing)</fullName>
        <ecNumber evidence="3">5.1.3.14</ecNumber>
    </recommendedName>
</protein>
<dbReference type="EMBL" id="CP114014">
    <property type="protein sequence ID" value="XAY06527.1"/>
    <property type="molecule type" value="Genomic_DNA"/>
</dbReference>
<evidence type="ECO:0000313" key="6">
    <source>
        <dbReference type="EMBL" id="XAY06527.1"/>
    </source>
</evidence>
<dbReference type="AlphaFoldDB" id="A0AAU7AYX9"/>
<accession>A0AAU7AYX9</accession>
<evidence type="ECO:0000259" key="5">
    <source>
        <dbReference type="Pfam" id="PF02350"/>
    </source>
</evidence>
<comment type="similarity">
    <text evidence="2 4">Belongs to the UDP-N-acetylglucosamine 2-epimerase family.</text>
</comment>
<feature type="domain" description="UDP-N-acetylglucosamine 2-epimerase" evidence="5">
    <location>
        <begin position="25"/>
        <end position="365"/>
    </location>
</feature>
<evidence type="ECO:0000256" key="1">
    <source>
        <dbReference type="ARBA" id="ARBA00023235"/>
    </source>
</evidence>
<dbReference type="PANTHER" id="PTHR43174:SF2">
    <property type="entry name" value="UDP-N-ACETYLGLUCOSAMINE 2-EPIMERASE"/>
    <property type="match status" value="1"/>
</dbReference>
<evidence type="ECO:0000256" key="3">
    <source>
        <dbReference type="ARBA" id="ARBA00038858"/>
    </source>
</evidence>
<name>A0AAU7AYX9_9ACTN</name>
<dbReference type="PANTHER" id="PTHR43174">
    <property type="entry name" value="UDP-N-ACETYLGLUCOSAMINE 2-EPIMERASE"/>
    <property type="match status" value="1"/>
</dbReference>
<reference evidence="6" key="1">
    <citation type="submission" date="2022-12" db="EMBL/GenBank/DDBJ databases">
        <title>Paraconexibacter alkalitolerans sp. nov. and Baekduia alba sp. nov., isolated from soil and emended description of the genera Paraconexibacter (Chun et al., 2020) and Baekduia (An et al., 2020).</title>
        <authorList>
            <person name="Vieira S."/>
            <person name="Huber K.J."/>
            <person name="Geppert A."/>
            <person name="Wolf J."/>
            <person name="Neumann-Schaal M."/>
            <person name="Muesken M."/>
            <person name="Overmann J."/>
        </authorList>
    </citation>
    <scope>NUCLEOTIDE SEQUENCE</scope>
    <source>
        <strain evidence="6">AEG42_29</strain>
    </source>
</reference>
<gene>
    <name evidence="6" type="primary">mnaA</name>
    <name evidence="6" type="ORF">DSM112329_03398</name>
</gene>
<organism evidence="6">
    <name type="scientific">Paraconexibacter sp. AEG42_29</name>
    <dbReference type="NCBI Taxonomy" id="2997339"/>
    <lineage>
        <taxon>Bacteria</taxon>
        <taxon>Bacillati</taxon>
        <taxon>Actinomycetota</taxon>
        <taxon>Thermoleophilia</taxon>
        <taxon>Solirubrobacterales</taxon>
        <taxon>Paraconexibacteraceae</taxon>
        <taxon>Paraconexibacter</taxon>
    </lineage>
</organism>
<dbReference type="GO" id="GO:0008761">
    <property type="term" value="F:UDP-N-acetylglucosamine 2-epimerase activity"/>
    <property type="evidence" value="ECO:0007669"/>
    <property type="project" value="UniProtKB-EC"/>
</dbReference>
<dbReference type="InterPro" id="IPR003331">
    <property type="entry name" value="UDP_GlcNAc_Epimerase_2_dom"/>
</dbReference>
<evidence type="ECO:0000256" key="4">
    <source>
        <dbReference type="RuleBase" id="RU003513"/>
    </source>
</evidence>
<sequence>MSRPCVMVCLGTRPEAIKLGPVIAALRADPGLDVCAVSTGQHREMLDQVVDVLGIQIDVELGLMQPSQAPEAFTARALVALGEVVADRRPAAVLVQGDTATTLSGALAAFYQQVPIGHVEAGLRTGDLARPFPEEGTRSMIGRIARWHFCATDGNRANLLREGIHDDAIEVTGSTVIDALLATAARPLPAGGEQLLPPKQAATRILVTMHRRETHGSGQLALCEAIAQVAERGDVEVVLPMHLSPVVRESVQAKPGGRDRVHLLDPLDYHTFVHALRDADIVLTDSGGVQEEAPSFGVPVLVMRDTTERPEGVDAGCVRLSGTSPEAVKADLEQLLDDRDAYDAMSQAANPYGDGLASGRIVARLARDLPLAAGGGDGRDA</sequence>
<dbReference type="EC" id="5.1.3.14" evidence="3"/>
<evidence type="ECO:0000256" key="2">
    <source>
        <dbReference type="ARBA" id="ARBA00038209"/>
    </source>
</evidence>
<dbReference type="KEGG" id="parq:DSM112329_03398"/>
<dbReference type="RefSeq" id="WP_354697758.1">
    <property type="nucleotide sequence ID" value="NZ_CP114014.1"/>
</dbReference>
<dbReference type="Gene3D" id="3.40.50.2000">
    <property type="entry name" value="Glycogen Phosphorylase B"/>
    <property type="match status" value="2"/>
</dbReference>
<dbReference type="Pfam" id="PF02350">
    <property type="entry name" value="Epimerase_2"/>
    <property type="match status" value="1"/>
</dbReference>
<dbReference type="CDD" id="cd03786">
    <property type="entry name" value="GTB_UDP-GlcNAc_2-Epimerase"/>
    <property type="match status" value="1"/>
</dbReference>
<keyword evidence="1 4" id="KW-0413">Isomerase</keyword>
<dbReference type="NCBIfam" id="TIGR00236">
    <property type="entry name" value="wecB"/>
    <property type="match status" value="1"/>
</dbReference>
<dbReference type="SUPFAM" id="SSF53756">
    <property type="entry name" value="UDP-Glycosyltransferase/glycogen phosphorylase"/>
    <property type="match status" value="1"/>
</dbReference>
<dbReference type="InterPro" id="IPR029767">
    <property type="entry name" value="WecB-like"/>
</dbReference>